<evidence type="ECO:0000313" key="10">
    <source>
        <dbReference type="Proteomes" id="UP000781932"/>
    </source>
</evidence>
<feature type="transmembrane region" description="Helical" evidence="7">
    <location>
        <begin position="1269"/>
        <end position="1294"/>
    </location>
</feature>
<evidence type="ECO:0000313" key="9">
    <source>
        <dbReference type="EMBL" id="KAF9880650.1"/>
    </source>
</evidence>
<dbReference type="Pfam" id="PF14033">
    <property type="entry name" value="DUF4246"/>
    <property type="match status" value="1"/>
</dbReference>
<keyword evidence="10" id="KW-1185">Reference proteome</keyword>
<dbReference type="OrthoDB" id="6428749at2759"/>
<dbReference type="RefSeq" id="XP_038750111.1">
    <property type="nucleotide sequence ID" value="XM_038884411.1"/>
</dbReference>
<dbReference type="GO" id="GO:0004040">
    <property type="term" value="F:amidase activity"/>
    <property type="evidence" value="ECO:0007669"/>
    <property type="project" value="UniProtKB-EC"/>
</dbReference>
<evidence type="ECO:0000256" key="2">
    <source>
        <dbReference type="ARBA" id="ARBA00004141"/>
    </source>
</evidence>
<dbReference type="PROSITE" id="PS00571">
    <property type="entry name" value="AMIDASES"/>
    <property type="match status" value="1"/>
</dbReference>
<evidence type="ECO:0000259" key="8">
    <source>
        <dbReference type="PROSITE" id="PS50850"/>
    </source>
</evidence>
<dbReference type="InterPro" id="IPR023631">
    <property type="entry name" value="Amidase_dom"/>
</dbReference>
<evidence type="ECO:0000256" key="7">
    <source>
        <dbReference type="SAM" id="Phobius"/>
    </source>
</evidence>
<feature type="transmembrane region" description="Helical" evidence="7">
    <location>
        <begin position="1306"/>
        <end position="1328"/>
    </location>
</feature>
<proteinExistence type="inferred from homology"/>
<dbReference type="SUPFAM" id="SSF75304">
    <property type="entry name" value="Amidase signature (AS) enzymes"/>
    <property type="match status" value="1"/>
</dbReference>
<reference evidence="9" key="1">
    <citation type="submission" date="2020-03" db="EMBL/GenBank/DDBJ databases">
        <authorList>
            <person name="He L."/>
        </authorList>
    </citation>
    <scope>NUCLEOTIDE SEQUENCE</scope>
    <source>
        <strain evidence="9">CkLH20</strain>
    </source>
</reference>
<dbReference type="Gene3D" id="1.20.1250.20">
    <property type="entry name" value="MFS general substrate transporter like domains"/>
    <property type="match status" value="1"/>
</dbReference>
<dbReference type="GO" id="GO:0016020">
    <property type="term" value="C:membrane"/>
    <property type="evidence" value="ECO:0007669"/>
    <property type="project" value="UniProtKB-SubCell"/>
</dbReference>
<comment type="caution">
    <text evidence="9">The sequence shown here is derived from an EMBL/GenBank/DDBJ whole genome shotgun (WGS) entry which is preliminary data.</text>
</comment>
<feature type="transmembrane region" description="Helical" evidence="7">
    <location>
        <begin position="901"/>
        <end position="923"/>
    </location>
</feature>
<dbReference type="PROSITE" id="PS50850">
    <property type="entry name" value="MFS"/>
    <property type="match status" value="1"/>
</dbReference>
<dbReference type="InterPro" id="IPR020846">
    <property type="entry name" value="MFS_dom"/>
</dbReference>
<comment type="subcellular location">
    <subcellularLocation>
        <location evidence="2">Membrane</location>
        <topology evidence="2">Multi-pass membrane protein</topology>
    </subcellularLocation>
</comment>
<dbReference type="EC" id="3.5.1.4" evidence="4"/>
<keyword evidence="7" id="KW-0812">Transmembrane</keyword>
<accession>A0A9P6LPB5</accession>
<dbReference type="SUPFAM" id="SSF103473">
    <property type="entry name" value="MFS general substrate transporter"/>
    <property type="match status" value="1"/>
</dbReference>
<protein>
    <recommendedName>
        <fullName evidence="4">amidase</fullName>
        <ecNumber evidence="4">3.5.1.4</ecNumber>
    </recommendedName>
</protein>
<dbReference type="PANTHER" id="PTHR46072">
    <property type="entry name" value="AMIDASE-RELATED-RELATED"/>
    <property type="match status" value="1"/>
</dbReference>
<keyword evidence="7" id="KW-0472">Membrane</keyword>
<name>A0A9P6LPB5_9PEZI</name>
<dbReference type="InterPro" id="IPR049207">
    <property type="entry name" value="DUF4246_N"/>
</dbReference>
<keyword evidence="5" id="KW-0378">Hydrolase</keyword>
<gene>
    <name evidence="9" type="ORF">CkaCkLH20_01692</name>
</gene>
<evidence type="ECO:0000256" key="6">
    <source>
        <dbReference type="SAM" id="MobiDB-lite"/>
    </source>
</evidence>
<sequence>MAPQLFKGPMSLTLAEQQLMQDEESRVKMTDEQLEKFNTWANDREPDVSDAKFWIEKNTNLDFNAFSFKYLNLLIKRAVWISHKTASKALKTSVVKRPGFGLPLGHMPGVEKQFPVLFMGGNDEWTAVTLLVRECCMLRAINELSDKPEWWLKVKNNDITAKWKREALEMNWESYIKYADFTTAMADACISELRKKAYIFEKTGIVPVYDYSTAVIKSDNILTPELLSSLRNAVKPLENVPSEQQDWHPRSNEQVLNLVHPSLWPLMYGRTRVLQDRVIGVEDALDYCGMGIKLRSPAKAETTQSTFRQWSSREGLKVLSNEFQWLPCDVKIDPATGRAKIASYINNLHPKEHAHLYPIIEQFIEKSLPAWDAIYRWEKEFAVQRLTTDDVRRNHCPCPEICGQRRCQPHLRPLSEGDAPRHIRDLERTKRDKAWFAETHGMKLPDADPEAKDYVRIGASDIKSNSFFNNKKRIQVIVKLANIHLTPEKPSYEGGSWHTEGLLNEHIISTALYYYDSENITDCTLDFRTLADREDLSSELSYDQYDWAGIKQAFAIDPRGNTIQNIGSPDTMSPSKESSSAELTEMDPRGDLVFIVGSAAEDTPARSFRVCSRTMARVSPVFDRMLHGSFVEAKPTTNSDSTAIDWVVELREDKPDTFELFASIAHAKFRQVPRSLPIDRLYDLTVLTHYYDATPMLTPWLQNWVTGIGETPDVGVNGLLMPKLLWISWELGHKQLFESTARRMVMECRGTGEEIELEGLSTPPDIIERIKSVRTQTIQSIMDLFRDLAERLITVDEGERWCRHAMYMGPHRCESMILGSMTFCLTRAGLWPIPDAADVEDSVVTLYSTLMNLVIHDIGKPAERGGVDHAECNPQASALVLVPEPTADPNDPLNWSLTRKYVNAIFVFAVTVAVFAAMTMQMVLWQQMTVELDMSYDELNAGVSFNVVGLAMGCLLIIPFTKKYGRRSTYIFSTAIMAATSWWSSRMYTVPEMYITNLLFGLAGSTNETIAEMTIADLFFVHQRGLANGFYITCVMIGNFLAPTLAGVQAATMGWRWTYYTVGIILTILSLLFVFFFEETKYIPVSVGLNDQGLDIALPRPVDINADEEKLPETLVDRDIVDAGQPIPLNTYRQRMRFFTQTDESLLSGYLTPFKTAAFPHVVFAAIQCANAVAFLVLLTSINSIVFAAPPYSFSTAGVGLMLIGPFIGNLIGSVYGGLLGDWIVVRLARKNRGIFEPEMRLYILFLPALVMGAGVIIFGATADRGMHWVYPSIGGACFAFGMGSMMDVAFTIVIDTYKTITAESFVFITFIRNAATIGVPFAVVPWLNAMSLTNISIISGTDSLPTMTLVHDYNQLTKERAPDDMSWQDLVAEKRRKLSDAIPADWRLKTALVEELTQTNGGHLLELDHARRSGILNERELDITGNHSAVSLIEKMAFGHFTATEVVTAFCKRAAVAQQLDTFKVVGYDATAGYVNGLKLGPATTNSCLVSVLLDAGAVLYVKTNVPQTLMTGDSENNIFGRTLNPHNLNLNAGGSSGGEGALVAFRGSPIGVGTDIAGSIRIPSMCCGNYGFKPTNHRVPYGNQSEGPVMSLPGPFPSAGPIASSMQDLELFMKAVIGQRPGAYDPTALDLQWRQPAAGPRLRIGVMEEEPAWPLHPPVRRAYESATQALTAAGHDVVRLPYDYERSADLGIRLACQFFELSHPPDEDLAAILGEPLVKSAAARMHPFTTNPRPVLRDMAHPWRHLDDLDLARAKYTEAWHKAWFGHKLNVLLAPGADKTAVPHDTYGLMPYTVVFNLLDYPSCLIPTGRASKALDPEPVKASGPFLPDYDPDAVDGAPCGIQVVTPRLRDEECLAAATIIDRVVNGSSN</sequence>
<comment type="similarity">
    <text evidence="3">Belongs to the amidase family.</text>
</comment>
<feature type="transmembrane region" description="Helical" evidence="7">
    <location>
        <begin position="1199"/>
        <end position="1221"/>
    </location>
</feature>
<dbReference type="PANTHER" id="PTHR46072:SF3">
    <property type="entry name" value="AMIDASE"/>
    <property type="match status" value="1"/>
</dbReference>
<feature type="transmembrane region" description="Helical" evidence="7">
    <location>
        <begin position="1242"/>
        <end position="1263"/>
    </location>
</feature>
<reference evidence="9" key="2">
    <citation type="submission" date="2020-11" db="EMBL/GenBank/DDBJ databases">
        <title>Whole genome sequencing of Colletotrichum sp.</title>
        <authorList>
            <person name="Li H."/>
        </authorList>
    </citation>
    <scope>NUCLEOTIDE SEQUENCE</scope>
    <source>
        <strain evidence="9">CkLH20</strain>
    </source>
</reference>
<dbReference type="GeneID" id="62157485"/>
<dbReference type="InterPro" id="IPR020556">
    <property type="entry name" value="Amidase_CS"/>
</dbReference>
<organism evidence="9 10">
    <name type="scientific">Colletotrichum karsti</name>
    <dbReference type="NCBI Taxonomy" id="1095194"/>
    <lineage>
        <taxon>Eukaryota</taxon>
        <taxon>Fungi</taxon>
        <taxon>Dikarya</taxon>
        <taxon>Ascomycota</taxon>
        <taxon>Pezizomycotina</taxon>
        <taxon>Sordariomycetes</taxon>
        <taxon>Hypocreomycetidae</taxon>
        <taxon>Glomerellales</taxon>
        <taxon>Glomerellaceae</taxon>
        <taxon>Colletotrichum</taxon>
        <taxon>Colletotrichum boninense species complex</taxon>
    </lineage>
</organism>
<feature type="domain" description="Major facilitator superfamily (MFS) profile" evidence="8">
    <location>
        <begin position="897"/>
        <end position="1359"/>
    </location>
</feature>
<dbReference type="InterPro" id="IPR036259">
    <property type="entry name" value="MFS_trans_sf"/>
</dbReference>
<dbReference type="Proteomes" id="UP000781932">
    <property type="component" value="Unassembled WGS sequence"/>
</dbReference>
<dbReference type="Pfam" id="PF21666">
    <property type="entry name" value="DUF4246_N"/>
    <property type="match status" value="1"/>
</dbReference>
<dbReference type="Gene3D" id="3.90.1300.10">
    <property type="entry name" value="Amidase signature (AS) domain"/>
    <property type="match status" value="1"/>
</dbReference>
<evidence type="ECO:0000256" key="3">
    <source>
        <dbReference type="ARBA" id="ARBA00009199"/>
    </source>
</evidence>
<feature type="transmembrane region" description="Helical" evidence="7">
    <location>
        <begin position="1030"/>
        <end position="1051"/>
    </location>
</feature>
<dbReference type="InterPro" id="IPR011701">
    <property type="entry name" value="MFS"/>
</dbReference>
<feature type="compositionally biased region" description="Polar residues" evidence="6">
    <location>
        <begin position="564"/>
        <end position="582"/>
    </location>
</feature>
<feature type="transmembrane region" description="Helical" evidence="7">
    <location>
        <begin position="943"/>
        <end position="961"/>
    </location>
</feature>
<feature type="region of interest" description="Disordered" evidence="6">
    <location>
        <begin position="564"/>
        <end position="583"/>
    </location>
</feature>
<dbReference type="GO" id="GO:0022857">
    <property type="term" value="F:transmembrane transporter activity"/>
    <property type="evidence" value="ECO:0007669"/>
    <property type="project" value="InterPro"/>
</dbReference>
<dbReference type="InterPro" id="IPR036928">
    <property type="entry name" value="AS_sf"/>
</dbReference>
<feature type="transmembrane region" description="Helical" evidence="7">
    <location>
        <begin position="1162"/>
        <end position="1187"/>
    </location>
</feature>
<dbReference type="Pfam" id="PF07690">
    <property type="entry name" value="MFS_1"/>
    <property type="match status" value="1"/>
</dbReference>
<evidence type="ECO:0000256" key="1">
    <source>
        <dbReference type="ARBA" id="ARBA00001311"/>
    </source>
</evidence>
<dbReference type="EMBL" id="JAATWM020000004">
    <property type="protein sequence ID" value="KAF9880650.1"/>
    <property type="molecule type" value="Genomic_DNA"/>
</dbReference>
<dbReference type="Pfam" id="PF01425">
    <property type="entry name" value="Amidase"/>
    <property type="match status" value="1"/>
</dbReference>
<keyword evidence="7" id="KW-1133">Transmembrane helix</keyword>
<dbReference type="InterPro" id="IPR049192">
    <property type="entry name" value="DUF4246_C"/>
</dbReference>
<evidence type="ECO:0000256" key="5">
    <source>
        <dbReference type="ARBA" id="ARBA00022801"/>
    </source>
</evidence>
<comment type="catalytic activity">
    <reaction evidence="1">
        <text>a monocarboxylic acid amide + H2O = a monocarboxylate + NH4(+)</text>
        <dbReference type="Rhea" id="RHEA:12020"/>
        <dbReference type="ChEBI" id="CHEBI:15377"/>
        <dbReference type="ChEBI" id="CHEBI:28938"/>
        <dbReference type="ChEBI" id="CHEBI:35757"/>
        <dbReference type="ChEBI" id="CHEBI:83628"/>
        <dbReference type="EC" id="3.5.1.4"/>
    </reaction>
</comment>
<feature type="transmembrane region" description="Helical" evidence="7">
    <location>
        <begin position="1057"/>
        <end position="1077"/>
    </location>
</feature>
<evidence type="ECO:0000256" key="4">
    <source>
        <dbReference type="ARBA" id="ARBA00012922"/>
    </source>
</evidence>